<sequence length="253" mass="28671">MKDNIGFIDKVKISIYNVGRYKELLKLRFSHALVYSILLSVLVGCILGIMNFASVTTMQNSIKQVMASDEFKFEMKDGILDFKNSPIKREVGRFLVLINTDISLDEVETIRNIVIHKDISISILKDGISYRDNDGVGSLKYSDIPILFDNMNNETILRAASIMGILKYSIFIFTLLYTYLVLLFNSFMLSLVGLVLSKMNNINLNYGDVFKLCIYAMTLPTLINLIYPLGSVSILISGIYLILAMNKIRNEMI</sequence>
<accession>A0A9X3XHN0</accession>
<evidence type="ECO:0000313" key="3">
    <source>
        <dbReference type="Proteomes" id="UP001141183"/>
    </source>
</evidence>
<feature type="transmembrane region" description="Helical" evidence="1">
    <location>
        <begin position="32"/>
        <end position="53"/>
    </location>
</feature>
<dbReference type="Pfam" id="PF06691">
    <property type="entry name" value="DUF1189"/>
    <property type="match status" value="1"/>
</dbReference>
<organism evidence="2 3">
    <name type="scientific">Clostridium tertium</name>
    <dbReference type="NCBI Taxonomy" id="1559"/>
    <lineage>
        <taxon>Bacteria</taxon>
        <taxon>Bacillati</taxon>
        <taxon>Bacillota</taxon>
        <taxon>Clostridia</taxon>
        <taxon>Eubacteriales</taxon>
        <taxon>Clostridiaceae</taxon>
        <taxon>Clostridium</taxon>
    </lineage>
</organism>
<dbReference type="InterPro" id="IPR009574">
    <property type="entry name" value="DUF1189"/>
</dbReference>
<keyword evidence="1" id="KW-0812">Transmembrane</keyword>
<dbReference type="EMBL" id="JAMRYU010000003">
    <property type="protein sequence ID" value="MDC4239418.1"/>
    <property type="molecule type" value="Genomic_DNA"/>
</dbReference>
<evidence type="ECO:0000256" key="1">
    <source>
        <dbReference type="SAM" id="Phobius"/>
    </source>
</evidence>
<keyword evidence="1" id="KW-0472">Membrane</keyword>
<dbReference type="RefSeq" id="WP_008681373.1">
    <property type="nucleotide sequence ID" value="NZ_CABKOG010000004.1"/>
</dbReference>
<gene>
    <name evidence="2" type="ORF">NE398_04445</name>
</gene>
<keyword evidence="3" id="KW-1185">Reference proteome</keyword>
<keyword evidence="1" id="KW-1133">Transmembrane helix</keyword>
<proteinExistence type="predicted"/>
<feature type="transmembrane region" description="Helical" evidence="1">
    <location>
        <begin position="168"/>
        <end position="196"/>
    </location>
</feature>
<feature type="transmembrane region" description="Helical" evidence="1">
    <location>
        <begin position="225"/>
        <end position="243"/>
    </location>
</feature>
<name>A0A9X3XHN0_9CLOT</name>
<dbReference type="Proteomes" id="UP001141183">
    <property type="component" value="Unassembled WGS sequence"/>
</dbReference>
<reference evidence="2" key="1">
    <citation type="submission" date="2022-05" db="EMBL/GenBank/DDBJ databases">
        <title>Draft genome sequence of Clostridium tertium strain CP3 isolated from Peru.</title>
        <authorList>
            <person name="Hurtado R."/>
            <person name="Lima L."/>
            <person name="Sousa T."/>
            <person name="Jaiswal A.K."/>
            <person name="Tiwari S."/>
            <person name="Maturrano L."/>
            <person name="Brenig B."/>
            <person name="Azevedo V."/>
        </authorList>
    </citation>
    <scope>NUCLEOTIDE SEQUENCE</scope>
    <source>
        <strain evidence="2">CP3</strain>
    </source>
</reference>
<dbReference type="AlphaFoldDB" id="A0A9X3XHN0"/>
<protein>
    <submittedName>
        <fullName evidence="2">DUF1189 domain-containing protein</fullName>
    </submittedName>
</protein>
<comment type="caution">
    <text evidence="2">The sequence shown here is derived from an EMBL/GenBank/DDBJ whole genome shotgun (WGS) entry which is preliminary data.</text>
</comment>
<evidence type="ECO:0000313" key="2">
    <source>
        <dbReference type="EMBL" id="MDC4239418.1"/>
    </source>
</evidence>